<dbReference type="EMBL" id="JARSFG010000014">
    <property type="protein sequence ID" value="MEC1178867.1"/>
    <property type="molecule type" value="Genomic_DNA"/>
</dbReference>
<sequence>MDKLQQLLQVSAQLYQYLTKIPLSEERDSYIERIDTLLDERGACMQDLLANGFKFDTTNRSHQMLAELDKGIRERLNKVMEAVKEDMKELNNAKKNEKQYINPYASVSTMDGRYYDNKQ</sequence>
<dbReference type="Proteomes" id="UP001344888">
    <property type="component" value="Unassembled WGS sequence"/>
</dbReference>
<evidence type="ECO:0000256" key="7">
    <source>
        <dbReference type="ARBA" id="ARBA00093797"/>
    </source>
</evidence>
<evidence type="ECO:0000256" key="6">
    <source>
        <dbReference type="ARBA" id="ARBA00093785"/>
    </source>
</evidence>
<evidence type="ECO:0000256" key="1">
    <source>
        <dbReference type="ARBA" id="ARBA00004514"/>
    </source>
</evidence>
<evidence type="ECO:0000313" key="10">
    <source>
        <dbReference type="Proteomes" id="UP001344888"/>
    </source>
</evidence>
<accession>A0AAW9NMZ4</accession>
<proteinExistence type="inferred from homology"/>
<comment type="function">
    <text evidence="5">May act as an export chaperone for the filament capping protein FliD.</text>
</comment>
<evidence type="ECO:0000256" key="3">
    <source>
        <dbReference type="ARBA" id="ARBA00022795"/>
    </source>
</evidence>
<keyword evidence="2" id="KW-0963">Cytoplasm</keyword>
<feature type="coiled-coil region" evidence="8">
    <location>
        <begin position="73"/>
        <end position="100"/>
    </location>
</feature>
<protein>
    <recommendedName>
        <fullName evidence="7">Flagellar protein FliT</fullName>
    </recommendedName>
</protein>
<dbReference type="InterPro" id="IPR008622">
    <property type="entry name" value="FliT"/>
</dbReference>
<gene>
    <name evidence="9" type="ORF">P9B03_10260</name>
</gene>
<reference evidence="9 10" key="1">
    <citation type="submission" date="2023-03" db="EMBL/GenBank/DDBJ databases">
        <title>Bacillus Genome Sequencing.</title>
        <authorList>
            <person name="Dunlap C."/>
        </authorList>
    </citation>
    <scope>NUCLEOTIDE SEQUENCE [LARGE SCALE GENOMIC DNA]</scope>
    <source>
        <strain evidence="9 10">B-59205</strain>
    </source>
</reference>
<keyword evidence="4" id="KW-0143">Chaperone</keyword>
<evidence type="ECO:0000256" key="4">
    <source>
        <dbReference type="ARBA" id="ARBA00023186"/>
    </source>
</evidence>
<comment type="subcellular location">
    <subcellularLocation>
        <location evidence="1">Cytoplasm</location>
        <location evidence="1">Cytosol</location>
    </subcellularLocation>
</comment>
<comment type="similarity">
    <text evidence="6">Belongs to the bacillales FliT family.</text>
</comment>
<dbReference type="AlphaFoldDB" id="A0AAW9NMZ4"/>
<dbReference type="RefSeq" id="WP_326123340.1">
    <property type="nucleotide sequence ID" value="NZ_JARSFG010000014.1"/>
</dbReference>
<keyword evidence="9" id="KW-0966">Cell projection</keyword>
<evidence type="ECO:0000256" key="5">
    <source>
        <dbReference type="ARBA" id="ARBA00093765"/>
    </source>
</evidence>
<evidence type="ECO:0000256" key="8">
    <source>
        <dbReference type="SAM" id="Coils"/>
    </source>
</evidence>
<evidence type="ECO:0000256" key="2">
    <source>
        <dbReference type="ARBA" id="ARBA00022490"/>
    </source>
</evidence>
<keyword evidence="3" id="KW-1005">Bacterial flagellum biogenesis</keyword>
<keyword evidence="10" id="KW-1185">Reference proteome</keyword>
<comment type="caution">
    <text evidence="9">The sequence shown here is derived from an EMBL/GenBank/DDBJ whole genome shotgun (WGS) entry which is preliminary data.</text>
</comment>
<evidence type="ECO:0000313" key="9">
    <source>
        <dbReference type="EMBL" id="MEC1178867.1"/>
    </source>
</evidence>
<keyword evidence="9" id="KW-0969">Cilium</keyword>
<dbReference type="Pfam" id="PF05400">
    <property type="entry name" value="FliT"/>
    <property type="match status" value="1"/>
</dbReference>
<name>A0AAW9NMZ4_9BACL</name>
<organism evidence="9 10">
    <name type="scientific">Metasolibacillus meyeri</name>
    <dbReference type="NCBI Taxonomy" id="1071052"/>
    <lineage>
        <taxon>Bacteria</taxon>
        <taxon>Bacillati</taxon>
        <taxon>Bacillota</taxon>
        <taxon>Bacilli</taxon>
        <taxon>Bacillales</taxon>
        <taxon>Caryophanaceae</taxon>
        <taxon>Metasolibacillus</taxon>
    </lineage>
</organism>
<keyword evidence="8" id="KW-0175">Coiled coil</keyword>
<keyword evidence="9" id="KW-0282">Flagellum</keyword>